<dbReference type="PANTHER" id="PTHR48022">
    <property type="entry name" value="PLASTIDIC GLUCOSE TRANSPORTER 4"/>
    <property type="match status" value="1"/>
</dbReference>
<dbReference type="SUPFAM" id="SSF103473">
    <property type="entry name" value="MFS general substrate transporter"/>
    <property type="match status" value="1"/>
</dbReference>
<dbReference type="PROSITE" id="PS50850">
    <property type="entry name" value="MFS"/>
    <property type="match status" value="1"/>
</dbReference>
<accession>A0A1X7RJI5</accession>
<protein>
    <recommendedName>
        <fullName evidence="7">Major facilitator superfamily (MFS) profile domain-containing protein</fullName>
    </recommendedName>
</protein>
<feature type="transmembrane region" description="Helical" evidence="6">
    <location>
        <begin position="244"/>
        <end position="267"/>
    </location>
</feature>
<dbReference type="Proteomes" id="UP000215127">
    <property type="component" value="Chromosome 2"/>
</dbReference>
<dbReference type="EMBL" id="LT853693">
    <property type="protein sequence ID" value="SMQ47584.1"/>
    <property type="molecule type" value="Genomic_DNA"/>
</dbReference>
<evidence type="ECO:0000313" key="8">
    <source>
        <dbReference type="EMBL" id="SMQ47584.1"/>
    </source>
</evidence>
<gene>
    <name evidence="8" type="ORF">ZT3D7_G2732</name>
</gene>
<feature type="transmembrane region" description="Helical" evidence="6">
    <location>
        <begin position="143"/>
        <end position="162"/>
    </location>
</feature>
<comment type="similarity">
    <text evidence="2">Belongs to the major facilitator superfamily. Sugar transporter (TC 2.A.1.1) family.</text>
</comment>
<keyword evidence="5 6" id="KW-0472">Membrane</keyword>
<proteinExistence type="inferred from homology"/>
<reference evidence="8 9" key="1">
    <citation type="submission" date="2016-06" db="EMBL/GenBank/DDBJ databases">
        <authorList>
            <person name="Kjaerup R.B."/>
            <person name="Dalgaard T.S."/>
            <person name="Juul-Madsen H.R."/>
        </authorList>
    </citation>
    <scope>NUCLEOTIDE SEQUENCE [LARGE SCALE GENOMIC DNA]</scope>
</reference>
<feature type="transmembrane region" description="Helical" evidence="6">
    <location>
        <begin position="174"/>
        <end position="198"/>
    </location>
</feature>
<sequence>MAVIHFNGEVSPASNRGLLSGSMLFFNALGDLWGAGMRRAYATETASKGWLIPIAVQFIPAVLFLIFIWVTVESPRWLIVKGRRDDALASLNRLRPKEDVAKGLTSVEIDAIVQSLEEQVGQDQGRWTNSFAATYYVTAGLKAHSFTCVFIGNALQIVSCAFQIGTYDWLGRRFFSIAGGTLTFLTIVATLGTGGSAAAPVSNTYSANTVIASIILTATFAHWSVTNAFVIGGEIGGTRHRRKLLAVGGVVNMLVAILITSVTPYLTNKAPGSVGLAARVGWFFAAASAFLALLGFFFVPELRGRSLEDTDELFDHCLWGWQFSKYQSVGIGAKIAAIQVSDSVRLRGASITSKKGGVHVVAGSEKSEV</sequence>
<dbReference type="InterPro" id="IPR005828">
    <property type="entry name" value="MFS_sugar_transport-like"/>
</dbReference>
<feature type="transmembrane region" description="Helical" evidence="6">
    <location>
        <begin position="18"/>
        <end position="37"/>
    </location>
</feature>
<organism evidence="8 9">
    <name type="scientific">Zymoseptoria tritici (strain ST99CH_3D7)</name>
    <dbReference type="NCBI Taxonomy" id="1276538"/>
    <lineage>
        <taxon>Eukaryota</taxon>
        <taxon>Fungi</taxon>
        <taxon>Dikarya</taxon>
        <taxon>Ascomycota</taxon>
        <taxon>Pezizomycotina</taxon>
        <taxon>Dothideomycetes</taxon>
        <taxon>Dothideomycetidae</taxon>
        <taxon>Mycosphaerellales</taxon>
        <taxon>Mycosphaerellaceae</taxon>
        <taxon>Zymoseptoria</taxon>
    </lineage>
</organism>
<dbReference type="InterPro" id="IPR020846">
    <property type="entry name" value="MFS_dom"/>
</dbReference>
<evidence type="ECO:0000256" key="1">
    <source>
        <dbReference type="ARBA" id="ARBA00004141"/>
    </source>
</evidence>
<dbReference type="PANTHER" id="PTHR48022:SF2">
    <property type="entry name" value="PLASTIDIC GLUCOSE TRANSPORTER 4"/>
    <property type="match status" value="1"/>
</dbReference>
<keyword evidence="4 6" id="KW-1133">Transmembrane helix</keyword>
<dbReference type="InterPro" id="IPR050360">
    <property type="entry name" value="MFS_Sugar_Transporters"/>
</dbReference>
<keyword evidence="3 6" id="KW-0812">Transmembrane</keyword>
<comment type="subcellular location">
    <subcellularLocation>
        <location evidence="1">Membrane</location>
        <topology evidence="1">Multi-pass membrane protein</topology>
    </subcellularLocation>
</comment>
<feature type="transmembrane region" description="Helical" evidence="6">
    <location>
        <begin position="210"/>
        <end position="232"/>
    </location>
</feature>
<feature type="transmembrane region" description="Helical" evidence="6">
    <location>
        <begin position="49"/>
        <end position="72"/>
    </location>
</feature>
<evidence type="ECO:0000256" key="2">
    <source>
        <dbReference type="ARBA" id="ARBA00010992"/>
    </source>
</evidence>
<name>A0A1X7RJI5_ZYMT9</name>
<evidence type="ECO:0000256" key="5">
    <source>
        <dbReference type="ARBA" id="ARBA00023136"/>
    </source>
</evidence>
<dbReference type="GO" id="GO:0016020">
    <property type="term" value="C:membrane"/>
    <property type="evidence" value="ECO:0007669"/>
    <property type="project" value="UniProtKB-SubCell"/>
</dbReference>
<dbReference type="Pfam" id="PF00083">
    <property type="entry name" value="Sugar_tr"/>
    <property type="match status" value="2"/>
</dbReference>
<evidence type="ECO:0000313" key="9">
    <source>
        <dbReference type="Proteomes" id="UP000215127"/>
    </source>
</evidence>
<feature type="domain" description="Major facilitator superfamily (MFS) profile" evidence="7">
    <location>
        <begin position="1"/>
        <end position="303"/>
    </location>
</feature>
<evidence type="ECO:0000259" key="7">
    <source>
        <dbReference type="PROSITE" id="PS50850"/>
    </source>
</evidence>
<feature type="transmembrane region" description="Helical" evidence="6">
    <location>
        <begin position="279"/>
        <end position="299"/>
    </location>
</feature>
<dbReference type="InterPro" id="IPR036259">
    <property type="entry name" value="MFS_trans_sf"/>
</dbReference>
<dbReference type="Gene3D" id="1.20.1250.20">
    <property type="entry name" value="MFS general substrate transporter like domains"/>
    <property type="match status" value="2"/>
</dbReference>
<dbReference type="GO" id="GO:0005351">
    <property type="term" value="F:carbohydrate:proton symporter activity"/>
    <property type="evidence" value="ECO:0007669"/>
    <property type="project" value="TreeGrafter"/>
</dbReference>
<evidence type="ECO:0000256" key="3">
    <source>
        <dbReference type="ARBA" id="ARBA00022692"/>
    </source>
</evidence>
<evidence type="ECO:0000256" key="4">
    <source>
        <dbReference type="ARBA" id="ARBA00022989"/>
    </source>
</evidence>
<evidence type="ECO:0000256" key="6">
    <source>
        <dbReference type="SAM" id="Phobius"/>
    </source>
</evidence>
<dbReference type="AlphaFoldDB" id="A0A1X7RJI5"/>
<keyword evidence="9" id="KW-1185">Reference proteome</keyword>